<proteinExistence type="predicted"/>
<sequence length="94" mass="11047">MLKVQYTNEDERTDILEQHADMFFIEEQNLISGNFLIFSDNPLPEKVVYKEVPEIEFNKLKDENTLLKAQNSSLSERADFIEDVIAEMAMNVYR</sequence>
<keyword evidence="2" id="KW-1185">Reference proteome</keyword>
<dbReference type="RefSeq" id="WP_214475704.1">
    <property type="nucleotide sequence ID" value="NZ_CP071709.1"/>
</dbReference>
<organism evidence="1 2">
    <name type="scientific">Cytobacillus gottheilii</name>
    <dbReference type="NCBI Taxonomy" id="859144"/>
    <lineage>
        <taxon>Bacteria</taxon>
        <taxon>Bacillati</taxon>
        <taxon>Bacillota</taxon>
        <taxon>Bacilli</taxon>
        <taxon>Bacillales</taxon>
        <taxon>Bacillaceae</taxon>
        <taxon>Cytobacillus</taxon>
    </lineage>
</organism>
<dbReference type="EMBL" id="CP071709">
    <property type="protein sequence ID" value="QVY60921.1"/>
    <property type="molecule type" value="Genomic_DNA"/>
</dbReference>
<name>A0ABX8F910_9BACI</name>
<evidence type="ECO:0000313" key="1">
    <source>
        <dbReference type="EMBL" id="QVY60921.1"/>
    </source>
</evidence>
<protein>
    <submittedName>
        <fullName evidence="1">Uncharacterized protein</fullName>
    </submittedName>
</protein>
<gene>
    <name evidence="1" type="ORF">J1899_18400</name>
</gene>
<reference evidence="1 2" key="1">
    <citation type="submission" date="2021-03" db="EMBL/GenBank/DDBJ databases">
        <title>The first data on the complete genome of the tetrodotoxin-producing bacterium.</title>
        <authorList>
            <person name="Melnikova D.I."/>
            <person name="Nijland R."/>
            <person name="Magarlamov T.Y."/>
        </authorList>
    </citation>
    <scope>NUCLEOTIDE SEQUENCE [LARGE SCALE GENOMIC DNA]</scope>
    <source>
        <strain evidence="1 2">1839</strain>
    </source>
</reference>
<dbReference type="Proteomes" id="UP000679247">
    <property type="component" value="Chromosome"/>
</dbReference>
<accession>A0ABX8F910</accession>
<evidence type="ECO:0000313" key="2">
    <source>
        <dbReference type="Proteomes" id="UP000679247"/>
    </source>
</evidence>